<dbReference type="SUPFAM" id="SSF102114">
    <property type="entry name" value="Radical SAM enzymes"/>
    <property type="match status" value="1"/>
</dbReference>
<dbReference type="PROSITE" id="PS51918">
    <property type="entry name" value="RADICAL_SAM"/>
    <property type="match status" value="1"/>
</dbReference>
<keyword evidence="8" id="KW-1185">Reference proteome</keyword>
<dbReference type="Proteomes" id="UP000254920">
    <property type="component" value="Unassembled WGS sequence"/>
</dbReference>
<dbReference type="GeneID" id="93090844"/>
<dbReference type="Gene3D" id="3.20.20.70">
    <property type="entry name" value="Aldolase class I"/>
    <property type="match status" value="1"/>
</dbReference>
<dbReference type="InterPro" id="IPR026351">
    <property type="entry name" value="rSAM_ArsS-like"/>
</dbReference>
<dbReference type="SFLD" id="SFLDS00029">
    <property type="entry name" value="Radical_SAM"/>
    <property type="match status" value="1"/>
</dbReference>
<keyword evidence="3" id="KW-0479">Metal-binding</keyword>
<dbReference type="EMBL" id="UFVD01000001">
    <property type="protein sequence ID" value="SUX10206.1"/>
    <property type="molecule type" value="Genomic_DNA"/>
</dbReference>
<evidence type="ECO:0000256" key="4">
    <source>
        <dbReference type="ARBA" id="ARBA00023004"/>
    </source>
</evidence>
<keyword evidence="2" id="KW-0949">S-adenosyl-L-methionine</keyword>
<sequence length="304" mass="34374">MRVDEFLKSDLSVDKFKIMQVNLGNLCNLACHHCHVEANPKGVNTMDKKTADLVIKTFKENNFQTLDLTGGAPEMNDNFIYIIENLKNFAKKIIVRTNLTILDTKEYEHLPEFYAQNNITLIASLPCYTKENVDKQRGNGVFQKSIKILKKLNSLGYGKNLELNLVYNPGGAFLPGNQNELEKDYKKTLLENYGIVFSHLFTITNMPIGRFKNELEKNGKFDEYMRLLENNFNETNISNLMCKNQISVGFDGKIYNCDFNQMLGLCLNENLQNISKVSNKIILKQHCLGCVAGAGSSCGGALEK</sequence>
<dbReference type="GO" id="GO:0051536">
    <property type="term" value="F:iron-sulfur cluster binding"/>
    <property type="evidence" value="ECO:0007669"/>
    <property type="project" value="UniProtKB-KW"/>
</dbReference>
<dbReference type="RefSeq" id="WP_235610050.1">
    <property type="nucleotide sequence ID" value="NZ_CP043427.1"/>
</dbReference>
<dbReference type="InterPro" id="IPR024521">
    <property type="entry name" value="ArsS-like_C"/>
</dbReference>
<keyword evidence="4" id="KW-0408">Iron</keyword>
<evidence type="ECO:0000259" key="6">
    <source>
        <dbReference type="PROSITE" id="PS51918"/>
    </source>
</evidence>
<dbReference type="InterPro" id="IPR007197">
    <property type="entry name" value="rSAM"/>
</dbReference>
<gene>
    <name evidence="7" type="ORF">NCTC12475_00402</name>
</gene>
<dbReference type="InterPro" id="IPR058240">
    <property type="entry name" value="rSAM_sf"/>
</dbReference>
<evidence type="ECO:0000256" key="3">
    <source>
        <dbReference type="ARBA" id="ARBA00022723"/>
    </source>
</evidence>
<dbReference type="STRING" id="32024.GCA_000788295_00520"/>
<dbReference type="PANTHER" id="PTHR43728:SF1">
    <property type="entry name" value="FE-S OXIDOREDUCTASE"/>
    <property type="match status" value="1"/>
</dbReference>
<accession>A0A381DI74</accession>
<evidence type="ECO:0000313" key="8">
    <source>
        <dbReference type="Proteomes" id="UP000254920"/>
    </source>
</evidence>
<dbReference type="InterPro" id="IPR013785">
    <property type="entry name" value="Aldolase_TIM"/>
</dbReference>
<dbReference type="GO" id="GO:0003824">
    <property type="term" value="F:catalytic activity"/>
    <property type="evidence" value="ECO:0007669"/>
    <property type="project" value="InterPro"/>
</dbReference>
<evidence type="ECO:0000313" key="7">
    <source>
        <dbReference type="EMBL" id="SUX10206.1"/>
    </source>
</evidence>
<reference evidence="7 8" key="1">
    <citation type="submission" date="2018-06" db="EMBL/GenBank/DDBJ databases">
        <authorList>
            <consortium name="Pathogen Informatics"/>
            <person name="Doyle S."/>
        </authorList>
    </citation>
    <scope>NUCLEOTIDE SEQUENCE [LARGE SCALE GENOMIC DNA]</scope>
    <source>
        <strain evidence="7 8">NCTC12475</strain>
    </source>
</reference>
<dbReference type="AlphaFoldDB" id="A0A381DI74"/>
<dbReference type="NCBIfam" id="TIGR04167">
    <property type="entry name" value="rSAM_SeCys"/>
    <property type="match status" value="1"/>
</dbReference>
<dbReference type="Pfam" id="PF12345">
    <property type="entry name" value="DUF3641"/>
    <property type="match status" value="1"/>
</dbReference>
<dbReference type="GO" id="GO:0046872">
    <property type="term" value="F:metal ion binding"/>
    <property type="evidence" value="ECO:0007669"/>
    <property type="project" value="UniProtKB-KW"/>
</dbReference>
<keyword evidence="5" id="KW-0411">Iron-sulfur</keyword>
<evidence type="ECO:0000256" key="5">
    <source>
        <dbReference type="ARBA" id="ARBA00023014"/>
    </source>
</evidence>
<dbReference type="Pfam" id="PF04055">
    <property type="entry name" value="Radical_SAM"/>
    <property type="match status" value="1"/>
</dbReference>
<proteinExistence type="predicted"/>
<evidence type="ECO:0000256" key="1">
    <source>
        <dbReference type="ARBA" id="ARBA00001966"/>
    </source>
</evidence>
<feature type="domain" description="Radical SAM core" evidence="6">
    <location>
        <begin position="13"/>
        <end position="234"/>
    </location>
</feature>
<dbReference type="SFLD" id="SFLDG01067">
    <property type="entry name" value="SPASM/twitch_domain_containing"/>
    <property type="match status" value="1"/>
</dbReference>
<dbReference type="CDD" id="cd01335">
    <property type="entry name" value="Radical_SAM"/>
    <property type="match status" value="1"/>
</dbReference>
<evidence type="ECO:0000256" key="2">
    <source>
        <dbReference type="ARBA" id="ARBA00022691"/>
    </source>
</evidence>
<organism evidence="7 8">
    <name type="scientific">Campylobacter sputorum subsp. sputorum</name>
    <dbReference type="NCBI Taxonomy" id="32024"/>
    <lineage>
        <taxon>Bacteria</taxon>
        <taxon>Pseudomonadati</taxon>
        <taxon>Campylobacterota</taxon>
        <taxon>Epsilonproteobacteria</taxon>
        <taxon>Campylobacterales</taxon>
        <taxon>Campylobacteraceae</taxon>
        <taxon>Campylobacter</taxon>
    </lineage>
</organism>
<comment type="cofactor">
    <cofactor evidence="1">
        <name>[4Fe-4S] cluster</name>
        <dbReference type="ChEBI" id="CHEBI:49883"/>
    </cofactor>
</comment>
<name>A0A381DI74_9BACT</name>
<protein>
    <submittedName>
        <fullName evidence="7">Molybdenum cofactor biosynthesis protein A</fullName>
    </submittedName>
</protein>
<dbReference type="PANTHER" id="PTHR43728">
    <property type="entry name" value="SLR0304 PROTEIN"/>
    <property type="match status" value="1"/>
</dbReference>